<protein>
    <submittedName>
        <fullName evidence="2">Integrase core domain-containing protein</fullName>
    </submittedName>
</protein>
<sequence length="78" mass="9076">MGRRGNPYDNANAESFMKRLKVEAVYGADYETFEDVAEDLPPFIETVYNKRRLHSALGYRSPIRFEEQHARQAVKDPI</sequence>
<proteinExistence type="predicted"/>
<evidence type="ECO:0000313" key="2">
    <source>
        <dbReference type="EMBL" id="SOD93278.1"/>
    </source>
</evidence>
<evidence type="ECO:0000313" key="3">
    <source>
        <dbReference type="Proteomes" id="UP000219621"/>
    </source>
</evidence>
<dbReference type="EMBL" id="OCNJ01000003">
    <property type="protein sequence ID" value="SOD93278.1"/>
    <property type="molecule type" value="Genomic_DNA"/>
</dbReference>
<accession>A0A286GCR1</accession>
<organism evidence="2 3">
    <name type="scientific">Caenispirillum bisanense</name>
    <dbReference type="NCBI Taxonomy" id="414052"/>
    <lineage>
        <taxon>Bacteria</taxon>
        <taxon>Pseudomonadati</taxon>
        <taxon>Pseudomonadota</taxon>
        <taxon>Alphaproteobacteria</taxon>
        <taxon>Rhodospirillales</taxon>
        <taxon>Novispirillaceae</taxon>
        <taxon>Caenispirillum</taxon>
    </lineage>
</organism>
<dbReference type="InterPro" id="IPR012337">
    <property type="entry name" value="RNaseH-like_sf"/>
</dbReference>
<feature type="domain" description="Integrase catalytic" evidence="1">
    <location>
        <begin position="1"/>
        <end position="62"/>
    </location>
</feature>
<keyword evidence="3" id="KW-1185">Reference proteome</keyword>
<dbReference type="PANTHER" id="PTHR46889:SF7">
    <property type="entry name" value="TRANSPOSASE FOR INSERTION SEQUENCE ELEMENT IS904"/>
    <property type="match status" value="1"/>
</dbReference>
<dbReference type="Proteomes" id="UP000219621">
    <property type="component" value="Unassembled WGS sequence"/>
</dbReference>
<dbReference type="RefSeq" id="WP_097278393.1">
    <property type="nucleotide sequence ID" value="NZ_OCNJ01000003.1"/>
</dbReference>
<dbReference type="GO" id="GO:0015074">
    <property type="term" value="P:DNA integration"/>
    <property type="evidence" value="ECO:0007669"/>
    <property type="project" value="InterPro"/>
</dbReference>
<reference evidence="2 3" key="1">
    <citation type="submission" date="2017-09" db="EMBL/GenBank/DDBJ databases">
        <authorList>
            <person name="Ehlers B."/>
            <person name="Leendertz F.H."/>
        </authorList>
    </citation>
    <scope>NUCLEOTIDE SEQUENCE [LARGE SCALE GENOMIC DNA]</scope>
    <source>
        <strain evidence="2 3">USBA 140</strain>
    </source>
</reference>
<dbReference type="PANTHER" id="PTHR46889">
    <property type="entry name" value="TRANSPOSASE INSF FOR INSERTION SEQUENCE IS3B-RELATED"/>
    <property type="match status" value="1"/>
</dbReference>
<dbReference type="Pfam" id="PF13683">
    <property type="entry name" value="rve_3"/>
    <property type="match status" value="1"/>
</dbReference>
<name>A0A286GCR1_9PROT</name>
<dbReference type="SUPFAM" id="SSF53098">
    <property type="entry name" value="Ribonuclease H-like"/>
    <property type="match status" value="1"/>
</dbReference>
<gene>
    <name evidence="2" type="ORF">SAMN05421508_10313</name>
</gene>
<dbReference type="InterPro" id="IPR001584">
    <property type="entry name" value="Integrase_cat-core"/>
</dbReference>
<evidence type="ECO:0000259" key="1">
    <source>
        <dbReference type="Pfam" id="PF13683"/>
    </source>
</evidence>
<dbReference type="InterPro" id="IPR050900">
    <property type="entry name" value="Transposase_IS3/IS150/IS904"/>
</dbReference>
<dbReference type="AlphaFoldDB" id="A0A286GCR1"/>